<organism evidence="1 2">
    <name type="scientific">Chromobacterium piscinae</name>
    <dbReference type="NCBI Taxonomy" id="686831"/>
    <lineage>
        <taxon>Bacteria</taxon>
        <taxon>Pseudomonadati</taxon>
        <taxon>Pseudomonadota</taxon>
        <taxon>Betaproteobacteria</taxon>
        <taxon>Neisseriales</taxon>
        <taxon>Chromobacteriaceae</taxon>
        <taxon>Chromobacterium</taxon>
    </lineage>
</organism>
<dbReference type="Pfam" id="PF11655">
    <property type="entry name" value="DUF2589"/>
    <property type="match status" value="1"/>
</dbReference>
<protein>
    <submittedName>
        <fullName evidence="1">DUF2589 domain-containing protein</fullName>
    </submittedName>
</protein>
<dbReference type="GeneID" id="97479403"/>
<reference evidence="1 2" key="1">
    <citation type="submission" date="2024-05" db="EMBL/GenBank/DDBJ databases">
        <authorList>
            <person name="De Oliveira J.P."/>
            <person name="Noriler S.A."/>
            <person name="De Oliveira A.G."/>
            <person name="Sipoli D.S."/>
        </authorList>
    </citation>
    <scope>NUCLEOTIDE SEQUENCE [LARGE SCALE GENOMIC DNA]</scope>
    <source>
        <strain evidence="1 2">LABIM186</strain>
    </source>
</reference>
<sequence length="216" mass="22905">MSPPSDDKLLSMAQQFSGLPMKALIGGPLQAAVQAQHSLALTQTQSMLESGFSRVNGSDGKLAGYRPLTVAIELSAGRPAENGAPAQSALTLNLPVLTLLQLPTLAIRSVDIAFDMEVKSSFERASDEQSASKQDADASWDARAGWGAFGVELKGSVTHSSSQSRADKQGSSQDNNAHYHVEIKAEQQTMPEGIKLLLQAFARNMEASPLPIDAKS</sequence>
<name>A0ABV0H107_9NEIS</name>
<proteinExistence type="predicted"/>
<keyword evidence="2" id="KW-1185">Reference proteome</keyword>
<comment type="caution">
    <text evidence="1">The sequence shown here is derived from an EMBL/GenBank/DDBJ whole genome shotgun (WGS) entry which is preliminary data.</text>
</comment>
<dbReference type="Proteomes" id="UP001438292">
    <property type="component" value="Unassembled WGS sequence"/>
</dbReference>
<evidence type="ECO:0000313" key="2">
    <source>
        <dbReference type="Proteomes" id="UP001438292"/>
    </source>
</evidence>
<accession>A0ABV0H107</accession>
<dbReference type="RefSeq" id="WP_221668100.1">
    <property type="nucleotide sequence ID" value="NZ_CP197095.1"/>
</dbReference>
<gene>
    <name evidence="1" type="ORF">ABH309_04770</name>
</gene>
<evidence type="ECO:0000313" key="1">
    <source>
        <dbReference type="EMBL" id="MEO3953760.1"/>
    </source>
</evidence>
<dbReference type="InterPro" id="IPR024510">
    <property type="entry name" value="DUF2589"/>
</dbReference>
<dbReference type="EMBL" id="JBDQQU010000004">
    <property type="protein sequence ID" value="MEO3953760.1"/>
    <property type="molecule type" value="Genomic_DNA"/>
</dbReference>